<dbReference type="AlphaFoldDB" id="A0A1J4VAC9"/>
<accession>A0A1J4VAC9</accession>
<evidence type="ECO:0000313" key="2">
    <source>
        <dbReference type="Proteomes" id="UP000183206"/>
    </source>
</evidence>
<dbReference type="Proteomes" id="UP000183206">
    <property type="component" value="Unassembled WGS sequence"/>
</dbReference>
<reference evidence="1 2" key="1">
    <citation type="journal article" date="2016" name="Environ. Microbiol.">
        <title>Genomic resolution of a cold subsurface aquifer community provides metabolic insights for novel microbes adapted to high CO concentrations.</title>
        <authorList>
            <person name="Probst A.J."/>
            <person name="Castelle C.J."/>
            <person name="Singh A."/>
            <person name="Brown C.T."/>
            <person name="Anantharaman K."/>
            <person name="Sharon I."/>
            <person name="Hug L.A."/>
            <person name="Burstein D."/>
            <person name="Emerson J.B."/>
            <person name="Thomas B.C."/>
            <person name="Banfield J.F."/>
        </authorList>
    </citation>
    <scope>NUCLEOTIDE SEQUENCE [LARGE SCALE GENOMIC DNA]</scope>
    <source>
        <strain evidence="1">CG1_02_47_685</strain>
    </source>
</reference>
<comment type="caution">
    <text evidence="1">The sequence shown here is derived from an EMBL/GenBank/DDBJ whole genome shotgun (WGS) entry which is preliminary data.</text>
</comment>
<dbReference type="EMBL" id="MNVO01000058">
    <property type="protein sequence ID" value="OIO31701.1"/>
    <property type="molecule type" value="Genomic_DNA"/>
</dbReference>
<proteinExistence type="predicted"/>
<gene>
    <name evidence="1" type="ORF">AUJ44_04130</name>
</gene>
<protein>
    <submittedName>
        <fullName evidence="1">Uncharacterized protein</fullName>
    </submittedName>
</protein>
<name>A0A1J4VAC9_9BACT</name>
<evidence type="ECO:0000313" key="1">
    <source>
        <dbReference type="EMBL" id="OIO31701.1"/>
    </source>
</evidence>
<sequence length="122" mass="14362">MREEESFRKGNPFQEKNDFFKKNVIPNIPQDLIAVDDVIFDEMAQRPGTGIPDDYLELAKLTQELRHRWQSDAGYEASQAQMHPENFASKLARFQELLTERVRKEQELLTALREFYTPDSEK</sequence>
<organism evidence="1 2">
    <name type="scientific">Candidatus Nomurabacteria bacterium CG1_02_47_685</name>
    <dbReference type="NCBI Taxonomy" id="1805282"/>
    <lineage>
        <taxon>Bacteria</taxon>
        <taxon>Candidatus Nomuraibacteriota</taxon>
    </lineage>
</organism>